<evidence type="ECO:0000259" key="2">
    <source>
        <dbReference type="PROSITE" id="PS51154"/>
    </source>
</evidence>
<evidence type="ECO:0000313" key="4">
    <source>
        <dbReference type="Proteomes" id="UP001500034"/>
    </source>
</evidence>
<feature type="compositionally biased region" description="Low complexity" evidence="1">
    <location>
        <begin position="139"/>
        <end position="149"/>
    </location>
</feature>
<evidence type="ECO:0000256" key="1">
    <source>
        <dbReference type="SAM" id="MobiDB-lite"/>
    </source>
</evidence>
<proteinExistence type="predicted"/>
<name>A0ABP7P361_9ACTN</name>
<sequence>MRSLPPHHSLVEELRALRRPGLPRLRHCAREALRDTALAAGLCGGEDDELEGIERLLAAAVRRLTGGGPLHDGPGCDPLARAAAHTFGLFADRRGVPAADRRKAAAAVYGVSTERFRRSYELEVFAELATAALALTREATARPGPNGQSGANGGGPSGRGPNGQGLPNGEGRHVTAGDTASRTAPATPASLLLADPPSAAPVPAHVAARIDIRVCPIELVRDADILVSSENVYLEMSKIFRPTVSGALRRAAATRNTAGEIVDDVLPRELGTWLRSHGRAGLPVRPGTVVATSPGALAAHGVRRIHHAAVSTPVEDGDRYHVAPAALAEAVQASFALARTERAALSLPLSTICFPLIGAGRGGLPALIAARWLLWAVRRELREDTTWSVRLVTRRPDHADVLRAASSDR</sequence>
<dbReference type="InterPro" id="IPR043472">
    <property type="entry name" value="Macro_dom-like"/>
</dbReference>
<dbReference type="Pfam" id="PF01661">
    <property type="entry name" value="Macro"/>
    <property type="match status" value="1"/>
</dbReference>
<reference evidence="4" key="1">
    <citation type="journal article" date="2019" name="Int. J. Syst. Evol. Microbiol.">
        <title>The Global Catalogue of Microorganisms (GCM) 10K type strain sequencing project: providing services to taxonomists for standard genome sequencing and annotation.</title>
        <authorList>
            <consortium name="The Broad Institute Genomics Platform"/>
            <consortium name="The Broad Institute Genome Sequencing Center for Infectious Disease"/>
            <person name="Wu L."/>
            <person name="Ma J."/>
        </authorList>
    </citation>
    <scope>NUCLEOTIDE SEQUENCE [LARGE SCALE GENOMIC DNA]</scope>
    <source>
        <strain evidence="4">JCM 17027</strain>
    </source>
</reference>
<dbReference type="InterPro" id="IPR002589">
    <property type="entry name" value="Macro_dom"/>
</dbReference>
<evidence type="ECO:0000313" key="3">
    <source>
        <dbReference type="EMBL" id="GAA3958931.1"/>
    </source>
</evidence>
<dbReference type="PROSITE" id="PS51154">
    <property type="entry name" value="MACRO"/>
    <property type="match status" value="1"/>
</dbReference>
<gene>
    <name evidence="3" type="ORF">GCM10022384_09750</name>
</gene>
<protein>
    <recommendedName>
        <fullName evidence="2">Macro domain-containing protein</fullName>
    </recommendedName>
</protein>
<comment type="caution">
    <text evidence="3">The sequence shown here is derived from an EMBL/GenBank/DDBJ whole genome shotgun (WGS) entry which is preliminary data.</text>
</comment>
<dbReference type="Proteomes" id="UP001500034">
    <property type="component" value="Unassembled WGS sequence"/>
</dbReference>
<keyword evidence="4" id="KW-1185">Reference proteome</keyword>
<accession>A0ABP7P361</accession>
<feature type="domain" description="Macro" evidence="2">
    <location>
        <begin position="197"/>
        <end position="409"/>
    </location>
</feature>
<dbReference type="RefSeq" id="WP_345589509.1">
    <property type="nucleotide sequence ID" value="NZ_BAABCQ010000012.1"/>
</dbReference>
<dbReference type="EMBL" id="BAABCQ010000012">
    <property type="protein sequence ID" value="GAA3958931.1"/>
    <property type="molecule type" value="Genomic_DNA"/>
</dbReference>
<feature type="region of interest" description="Disordered" evidence="1">
    <location>
        <begin position="139"/>
        <end position="183"/>
    </location>
</feature>
<dbReference type="SUPFAM" id="SSF52949">
    <property type="entry name" value="Macro domain-like"/>
    <property type="match status" value="1"/>
</dbReference>
<organism evidence="3 4">
    <name type="scientific">Streptomyces marokkonensis</name>
    <dbReference type="NCBI Taxonomy" id="324855"/>
    <lineage>
        <taxon>Bacteria</taxon>
        <taxon>Bacillati</taxon>
        <taxon>Actinomycetota</taxon>
        <taxon>Actinomycetes</taxon>
        <taxon>Kitasatosporales</taxon>
        <taxon>Streptomycetaceae</taxon>
        <taxon>Streptomyces</taxon>
    </lineage>
</organism>
<feature type="compositionally biased region" description="Gly residues" evidence="1">
    <location>
        <begin position="150"/>
        <end position="168"/>
    </location>
</feature>
<dbReference type="Gene3D" id="3.40.220.10">
    <property type="entry name" value="Leucine Aminopeptidase, subunit E, domain 1"/>
    <property type="match status" value="1"/>
</dbReference>